<accession>A0A377GDY5</accession>
<keyword evidence="3 5" id="KW-0560">Oxidoreductase</keyword>
<sequence>MTSNTASADSTQLNNNAYDYSFHTLRGHEPLPLSAFRGKVLIVVNTASKCGFTPQYARLEKLYEKYKDRGLVILGVPANDFGGQEPGTEQEIANFCQVNYGVTFPMAAKEVVSGKNAHPFYLWAKEKLGFGTAPKWNFHKYLINRKGDLVDYFYSTTSPEAGRFVKAVEKALAEEA</sequence>
<dbReference type="AlphaFoldDB" id="A0A377GDY5"/>
<evidence type="ECO:0000256" key="5">
    <source>
        <dbReference type="RuleBase" id="RU000499"/>
    </source>
</evidence>
<dbReference type="Pfam" id="PF00255">
    <property type="entry name" value="GSHPx"/>
    <property type="match status" value="1"/>
</dbReference>
<dbReference type="GeneID" id="93293773"/>
<keyword evidence="2 5" id="KW-0575">Peroxidase</keyword>
<evidence type="ECO:0000256" key="4">
    <source>
        <dbReference type="PIRSR" id="PIRSR000303-1"/>
    </source>
</evidence>
<protein>
    <recommendedName>
        <fullName evidence="5">Glutathione peroxidase</fullName>
    </recommendedName>
</protein>
<evidence type="ECO:0000313" key="6">
    <source>
        <dbReference type="EMBL" id="STO22780.1"/>
    </source>
</evidence>
<dbReference type="InterPro" id="IPR036249">
    <property type="entry name" value="Thioredoxin-like_sf"/>
</dbReference>
<evidence type="ECO:0000256" key="1">
    <source>
        <dbReference type="ARBA" id="ARBA00006926"/>
    </source>
</evidence>
<dbReference type="PRINTS" id="PR01011">
    <property type="entry name" value="GLUTPROXDASE"/>
</dbReference>
<dbReference type="EMBL" id="UGGT01000001">
    <property type="protein sequence ID" value="STO22780.1"/>
    <property type="molecule type" value="Genomic_DNA"/>
</dbReference>
<dbReference type="Proteomes" id="UP000254554">
    <property type="component" value="Unassembled WGS sequence"/>
</dbReference>
<organism evidence="6 7">
    <name type="scientific">Fluoribacter dumoffii</name>
    <dbReference type="NCBI Taxonomy" id="463"/>
    <lineage>
        <taxon>Bacteria</taxon>
        <taxon>Pseudomonadati</taxon>
        <taxon>Pseudomonadota</taxon>
        <taxon>Gammaproteobacteria</taxon>
        <taxon>Legionellales</taxon>
        <taxon>Legionellaceae</taxon>
        <taxon>Fluoribacter</taxon>
    </lineage>
</organism>
<keyword evidence="7" id="KW-1185">Reference proteome</keyword>
<dbReference type="InterPro" id="IPR029759">
    <property type="entry name" value="GPX_AS"/>
</dbReference>
<dbReference type="PANTHER" id="PTHR11592:SF78">
    <property type="entry name" value="GLUTATHIONE PEROXIDASE"/>
    <property type="match status" value="1"/>
</dbReference>
<evidence type="ECO:0000256" key="2">
    <source>
        <dbReference type="ARBA" id="ARBA00022559"/>
    </source>
</evidence>
<dbReference type="OrthoDB" id="9785502at2"/>
<dbReference type="PROSITE" id="PS51355">
    <property type="entry name" value="GLUTATHIONE_PEROXID_3"/>
    <property type="match status" value="1"/>
</dbReference>
<dbReference type="CDD" id="cd00340">
    <property type="entry name" value="GSH_Peroxidase"/>
    <property type="match status" value="1"/>
</dbReference>
<dbReference type="PROSITE" id="PS00460">
    <property type="entry name" value="GLUTATHIONE_PEROXID_1"/>
    <property type="match status" value="1"/>
</dbReference>
<proteinExistence type="inferred from homology"/>
<evidence type="ECO:0000256" key="3">
    <source>
        <dbReference type="ARBA" id="ARBA00023002"/>
    </source>
</evidence>
<dbReference type="GO" id="GO:0034599">
    <property type="term" value="P:cellular response to oxidative stress"/>
    <property type="evidence" value="ECO:0007669"/>
    <property type="project" value="TreeGrafter"/>
</dbReference>
<dbReference type="RefSeq" id="WP_010654888.1">
    <property type="nucleotide sequence ID" value="NZ_JAPHOS010000001.1"/>
</dbReference>
<dbReference type="Gene3D" id="3.40.30.10">
    <property type="entry name" value="Glutaredoxin"/>
    <property type="match status" value="1"/>
</dbReference>
<name>A0A377GDY5_9GAMM</name>
<feature type="active site" evidence="4">
    <location>
        <position position="50"/>
    </location>
</feature>
<reference evidence="6 7" key="1">
    <citation type="submission" date="2018-06" db="EMBL/GenBank/DDBJ databases">
        <authorList>
            <consortium name="Pathogen Informatics"/>
            <person name="Doyle S."/>
        </authorList>
    </citation>
    <scope>NUCLEOTIDE SEQUENCE [LARGE SCALE GENOMIC DNA]</scope>
    <source>
        <strain evidence="6 7">NCTC11370</strain>
    </source>
</reference>
<dbReference type="STRING" id="1094715.GCA_000236165_02866"/>
<dbReference type="SUPFAM" id="SSF52833">
    <property type="entry name" value="Thioredoxin-like"/>
    <property type="match status" value="1"/>
</dbReference>
<dbReference type="PANTHER" id="PTHR11592">
    <property type="entry name" value="GLUTATHIONE PEROXIDASE"/>
    <property type="match status" value="1"/>
</dbReference>
<dbReference type="InterPro" id="IPR000889">
    <property type="entry name" value="Glutathione_peroxidase"/>
</dbReference>
<comment type="similarity">
    <text evidence="1 5">Belongs to the glutathione peroxidase family.</text>
</comment>
<dbReference type="PIRSF" id="PIRSF000303">
    <property type="entry name" value="Glutathion_perox"/>
    <property type="match status" value="1"/>
</dbReference>
<gene>
    <name evidence="6" type="primary">bsaA</name>
    <name evidence="6" type="ORF">NCTC11370_02881</name>
</gene>
<dbReference type="GO" id="GO:0004601">
    <property type="term" value="F:peroxidase activity"/>
    <property type="evidence" value="ECO:0007669"/>
    <property type="project" value="UniProtKB-KW"/>
</dbReference>
<evidence type="ECO:0000313" key="7">
    <source>
        <dbReference type="Proteomes" id="UP000254554"/>
    </source>
</evidence>